<keyword evidence="1" id="KW-0472">Membrane</keyword>
<dbReference type="Proteomes" id="UP000717634">
    <property type="component" value="Unassembled WGS sequence"/>
</dbReference>
<dbReference type="InterPro" id="IPR046739">
    <property type="entry name" value="DUF6789"/>
</dbReference>
<evidence type="ECO:0000256" key="1">
    <source>
        <dbReference type="SAM" id="Phobius"/>
    </source>
</evidence>
<sequence length="147" mass="15453">MTTPIKILVAGLVATGAITLLMLMAPMMGMPPMNIGAMLGGMLGTSDLVGWMMHFMIGVVFTAAYAFFFNQRLPISSPVGRGMAYGVLVFAMAQVMFTLMRTMGLMPPAGEGMLLGMMGSLLGHLVFGAVLGGFFSTQRATVAHPLA</sequence>
<organism evidence="2 3">
    <name type="scientific">Hymenobacter artigasi</name>
    <dbReference type="NCBI Taxonomy" id="2719616"/>
    <lineage>
        <taxon>Bacteria</taxon>
        <taxon>Pseudomonadati</taxon>
        <taxon>Bacteroidota</taxon>
        <taxon>Cytophagia</taxon>
        <taxon>Cytophagales</taxon>
        <taxon>Hymenobacteraceae</taxon>
        <taxon>Hymenobacter</taxon>
    </lineage>
</organism>
<protein>
    <recommendedName>
        <fullName evidence="4">DUF1440 domain-containing protein</fullName>
    </recommendedName>
</protein>
<feature type="transmembrane region" description="Helical" evidence="1">
    <location>
        <begin position="48"/>
        <end position="70"/>
    </location>
</feature>
<dbReference type="RefSeq" id="WP_168675478.1">
    <property type="nucleotide sequence ID" value="NZ_JAAVTK010000026.1"/>
</dbReference>
<keyword evidence="1" id="KW-0812">Transmembrane</keyword>
<comment type="caution">
    <text evidence="2">The sequence shown here is derived from an EMBL/GenBank/DDBJ whole genome shotgun (WGS) entry which is preliminary data.</text>
</comment>
<dbReference type="Pfam" id="PF20587">
    <property type="entry name" value="DUF6789"/>
    <property type="match status" value="1"/>
</dbReference>
<dbReference type="EMBL" id="JAAVTK010000026">
    <property type="protein sequence ID" value="NKI91938.1"/>
    <property type="molecule type" value="Genomic_DNA"/>
</dbReference>
<keyword evidence="3" id="KW-1185">Reference proteome</keyword>
<accession>A0ABX1HNV9</accession>
<evidence type="ECO:0000313" key="3">
    <source>
        <dbReference type="Proteomes" id="UP000717634"/>
    </source>
</evidence>
<evidence type="ECO:0008006" key="4">
    <source>
        <dbReference type="Google" id="ProtNLM"/>
    </source>
</evidence>
<feature type="transmembrane region" description="Helical" evidence="1">
    <location>
        <begin position="112"/>
        <end position="135"/>
    </location>
</feature>
<keyword evidence="1" id="KW-1133">Transmembrane helix</keyword>
<name>A0ABX1HNV9_9BACT</name>
<feature type="transmembrane region" description="Helical" evidence="1">
    <location>
        <begin position="82"/>
        <end position="100"/>
    </location>
</feature>
<gene>
    <name evidence="2" type="ORF">HBN54_004561</name>
</gene>
<proteinExistence type="predicted"/>
<feature type="transmembrane region" description="Helical" evidence="1">
    <location>
        <begin position="7"/>
        <end position="28"/>
    </location>
</feature>
<reference evidence="2 3" key="1">
    <citation type="submission" date="2020-03" db="EMBL/GenBank/DDBJ databases">
        <title>Genomic Encyclopedia of Type Strains, Phase IV (KMG-V): Genome sequencing to study the core and pangenomes of soil and plant-associated prokaryotes.</title>
        <authorList>
            <person name="Whitman W."/>
        </authorList>
    </citation>
    <scope>NUCLEOTIDE SEQUENCE [LARGE SCALE GENOMIC DNA]</scope>
    <source>
        <strain evidence="2 3">1B</strain>
    </source>
</reference>
<evidence type="ECO:0000313" key="2">
    <source>
        <dbReference type="EMBL" id="NKI91938.1"/>
    </source>
</evidence>